<dbReference type="CDD" id="cd11524">
    <property type="entry name" value="SYLF"/>
    <property type="match status" value="1"/>
</dbReference>
<organism evidence="3 4">
    <name type="scientific">Desulfocurvibacter africanus subsp. africanus str. Walvis Bay</name>
    <dbReference type="NCBI Taxonomy" id="690850"/>
    <lineage>
        <taxon>Bacteria</taxon>
        <taxon>Pseudomonadati</taxon>
        <taxon>Thermodesulfobacteriota</taxon>
        <taxon>Desulfovibrionia</taxon>
        <taxon>Desulfovibrionales</taxon>
        <taxon>Desulfovibrionaceae</taxon>
        <taxon>Desulfocurvibacter</taxon>
    </lineage>
</organism>
<dbReference type="KEGG" id="daf:Desaf_2411"/>
<evidence type="ECO:0000313" key="3">
    <source>
        <dbReference type="EMBL" id="EGJ50735.1"/>
    </source>
</evidence>
<proteinExistence type="predicted"/>
<feature type="signal peptide" evidence="1">
    <location>
        <begin position="1"/>
        <end position="33"/>
    </location>
</feature>
<protein>
    <recommendedName>
        <fullName evidence="2">Ysc84 actin-binding domain-containing protein</fullName>
    </recommendedName>
</protein>
<keyword evidence="4" id="KW-1185">Reference proteome</keyword>
<evidence type="ECO:0000259" key="2">
    <source>
        <dbReference type="Pfam" id="PF04366"/>
    </source>
</evidence>
<evidence type="ECO:0000256" key="1">
    <source>
        <dbReference type="SAM" id="SignalP"/>
    </source>
</evidence>
<dbReference type="InterPro" id="IPR007461">
    <property type="entry name" value="Ysc84_actin-binding"/>
</dbReference>
<dbReference type="Pfam" id="PF04366">
    <property type="entry name" value="Ysc84"/>
    <property type="match status" value="1"/>
</dbReference>
<keyword evidence="1" id="KW-0732">Signal</keyword>
<evidence type="ECO:0000313" key="4">
    <source>
        <dbReference type="Proteomes" id="UP000007844"/>
    </source>
</evidence>
<dbReference type="STRING" id="690850.Desaf_2411"/>
<sequence length="193" mass="20609" precursor="true">MIKQGSFANIRNSAAAFLLICCITLMPFGQALAATAKEIDTGVEVALERFAKEVNGGKEFLDSAKGVLVFPDVYKGGLGIGGQYGEGALLMGGKTMDYYNTVSASFGFQAGGQVYTLIFAFMQQEALEKFRQSKGWEVGVDASVALIKVGAGKPLNTMNIKDPIVAFVLGQKGLMFDLSLQGTKITKLDKTKK</sequence>
<dbReference type="eggNOG" id="COG2930">
    <property type="taxonomic scope" value="Bacteria"/>
</dbReference>
<gene>
    <name evidence="3" type="ORF">Desaf_2411</name>
</gene>
<feature type="domain" description="Ysc84 actin-binding" evidence="2">
    <location>
        <begin position="103"/>
        <end position="189"/>
    </location>
</feature>
<dbReference type="HOGENOM" id="CLU_100983_0_0_7"/>
<dbReference type="Proteomes" id="UP000007844">
    <property type="component" value="Chromosome"/>
</dbReference>
<feature type="chain" id="PRO_5003304595" description="Ysc84 actin-binding domain-containing protein" evidence="1">
    <location>
        <begin position="34"/>
        <end position="193"/>
    </location>
</feature>
<accession>F3YYI1</accession>
<dbReference type="AlphaFoldDB" id="F3YYI1"/>
<reference evidence="3 4" key="1">
    <citation type="journal article" date="2011" name="J. Bacteriol.">
        <title>Genome sequence of the mercury-methylating and pleomorphic Desulfovibrio africanus Strain Walvis Bay.</title>
        <authorList>
            <person name="Brown S.D."/>
            <person name="Wall J.D."/>
            <person name="Kucken A.M."/>
            <person name="Gilmour C.C."/>
            <person name="Podar M."/>
            <person name="Brandt C.C."/>
            <person name="Teshima H."/>
            <person name="Detter J.C."/>
            <person name="Han C.S."/>
            <person name="Land M.L."/>
            <person name="Lucas S."/>
            <person name="Han J."/>
            <person name="Pennacchio L."/>
            <person name="Nolan M."/>
            <person name="Pitluck S."/>
            <person name="Woyke T."/>
            <person name="Goodwin L."/>
            <person name="Palumbo A.V."/>
            <person name="Elias D.A."/>
        </authorList>
    </citation>
    <scope>NUCLEOTIDE SEQUENCE [LARGE SCALE GENOMIC DNA]</scope>
    <source>
        <strain evidence="3 4">Walvis Bay</strain>
    </source>
</reference>
<dbReference type="RefSeq" id="WP_014260437.1">
    <property type="nucleotide sequence ID" value="NC_016629.1"/>
</dbReference>
<name>F3YYI1_DESAF</name>
<dbReference type="EMBL" id="CP003221">
    <property type="protein sequence ID" value="EGJ50735.1"/>
    <property type="molecule type" value="Genomic_DNA"/>
</dbReference>